<evidence type="ECO:0000256" key="11">
    <source>
        <dbReference type="ARBA" id="ARBA00055786"/>
    </source>
</evidence>
<evidence type="ECO:0000256" key="10">
    <source>
        <dbReference type="ARBA" id="ARBA00052809"/>
    </source>
</evidence>
<dbReference type="Gene3D" id="3.90.226.10">
    <property type="entry name" value="2-enoyl-CoA Hydratase, Chain A, domain 1"/>
    <property type="match status" value="1"/>
</dbReference>
<evidence type="ECO:0000256" key="6">
    <source>
        <dbReference type="ARBA" id="ARBA00023098"/>
    </source>
</evidence>
<dbReference type="Gene3D" id="1.10.12.10">
    <property type="entry name" value="Lyase 2-enoyl-coa Hydratase, Chain A, domain 2"/>
    <property type="match status" value="2"/>
</dbReference>
<dbReference type="Proteomes" id="UP000663860">
    <property type="component" value="Unassembled WGS sequence"/>
</dbReference>
<keyword evidence="6" id="KW-0443">Lipid metabolism</keyword>
<dbReference type="GO" id="GO:0006635">
    <property type="term" value="P:fatty acid beta-oxidation"/>
    <property type="evidence" value="ECO:0007669"/>
    <property type="project" value="UniProtKB-UniPathway"/>
</dbReference>
<dbReference type="GO" id="GO:0005739">
    <property type="term" value="C:mitochondrion"/>
    <property type="evidence" value="ECO:0007669"/>
    <property type="project" value="TreeGrafter"/>
</dbReference>
<accession>A0A815EZG7</accession>
<comment type="pathway">
    <text evidence="2">Lipid metabolism; fatty acid beta-oxidation.</text>
</comment>
<dbReference type="Pfam" id="PF00378">
    <property type="entry name" value="ECH_1"/>
    <property type="match status" value="1"/>
</dbReference>
<dbReference type="UniPathway" id="UPA00659"/>
<evidence type="ECO:0000256" key="5">
    <source>
        <dbReference type="ARBA" id="ARBA00022990"/>
    </source>
</evidence>
<dbReference type="AlphaFoldDB" id="A0A815EZG7"/>
<keyword evidence="7" id="KW-0576">Peroxisome</keyword>
<sequence>MMQRMYPNQQIIRSICRSMSSLPTYETLKLSQPKPHVTLVELNRSSKLNAMNKQLFDELKVCFEQLNTEKSCRAIVLTGSGKTFSTGIDVKYLSGVSVNELGEIDDVARKALHLRRMIQSIQASLRSVDKCEKPVIAAIHGHCIGAGVDLSACCDIRYSTRDTTFSIKEVDIGLAADVGTLQILPKSITNHSIFRELVYTSRTFTSDEAQQIGLIGRIFDTREAVLEAAISLASVIARKSPVAVQGSKINLNYARDHTVDDNFLFASPVAVQGSKINLNYARDHTVDDNFLFASAWNSSMLMTEDIIKGVMASAVSKDKSNKDAISEIKFEDI</sequence>
<reference evidence="13" key="1">
    <citation type="submission" date="2021-02" db="EMBL/GenBank/DDBJ databases">
        <authorList>
            <person name="Nowell W R."/>
        </authorList>
    </citation>
    <scope>NUCLEOTIDE SEQUENCE</scope>
</reference>
<evidence type="ECO:0000256" key="4">
    <source>
        <dbReference type="ARBA" id="ARBA00022832"/>
    </source>
</evidence>
<dbReference type="CDD" id="cd06558">
    <property type="entry name" value="crotonase-like"/>
    <property type="match status" value="1"/>
</dbReference>
<evidence type="ECO:0000256" key="8">
    <source>
        <dbReference type="ARBA" id="ARBA00023235"/>
    </source>
</evidence>
<evidence type="ECO:0000256" key="12">
    <source>
        <dbReference type="ARBA" id="ARBA00071021"/>
    </source>
</evidence>
<dbReference type="PANTHER" id="PTHR43149:SF1">
    <property type="entry name" value="DELTA(3,5)-DELTA(2,4)-DIENOYL-COA ISOMERASE, MITOCHONDRIAL"/>
    <property type="match status" value="1"/>
</dbReference>
<keyword evidence="4" id="KW-0276">Fatty acid metabolism</keyword>
<name>A0A815EZG7_9BILA</name>
<keyword evidence="5" id="KW-0007">Acetylation</keyword>
<evidence type="ECO:0000256" key="7">
    <source>
        <dbReference type="ARBA" id="ARBA00023140"/>
    </source>
</evidence>
<comment type="function">
    <text evidence="11">Isomerization of 3-trans,5-cis-dienoyl-CoA to 2-trans,4-trans-dienoyl-CoA.</text>
</comment>
<dbReference type="GO" id="GO:0051750">
    <property type="term" value="F:delta(3,5)-delta(2,4)-dienoyl-CoA isomerase activity"/>
    <property type="evidence" value="ECO:0007669"/>
    <property type="project" value="TreeGrafter"/>
</dbReference>
<comment type="similarity">
    <text evidence="3">Belongs to the enoyl-CoA hydratase/isomerase family.</text>
</comment>
<protein>
    <recommendedName>
        <fullName evidence="12">Delta(3,5)-Delta(2,4)-dienoyl-CoA isomerase, mitochondrial</fullName>
    </recommendedName>
</protein>
<dbReference type="SUPFAM" id="SSF52096">
    <property type="entry name" value="ClpP/crotonase"/>
    <property type="match status" value="1"/>
</dbReference>
<dbReference type="InterPro" id="IPR045002">
    <property type="entry name" value="Ech1-like"/>
</dbReference>
<dbReference type="EMBL" id="CAJNOE010000722">
    <property type="protein sequence ID" value="CAF1319047.1"/>
    <property type="molecule type" value="Genomic_DNA"/>
</dbReference>
<evidence type="ECO:0000256" key="9">
    <source>
        <dbReference type="ARBA" id="ARBA00051408"/>
    </source>
</evidence>
<dbReference type="InterPro" id="IPR014748">
    <property type="entry name" value="Enoyl-CoA_hydra_C"/>
</dbReference>
<comment type="catalytic activity">
    <reaction evidence="10">
        <text>(3E,5Z,8Z,11Z,14Z)-eicosapentaenoyl-CoA = (2E,4E,8Z,11Z,14Z)-eicosapentaenoyl-CoA</text>
        <dbReference type="Rhea" id="RHEA:45224"/>
        <dbReference type="ChEBI" id="CHEBI:85090"/>
        <dbReference type="ChEBI" id="CHEBI:85091"/>
    </reaction>
</comment>
<evidence type="ECO:0000256" key="3">
    <source>
        <dbReference type="ARBA" id="ARBA00005254"/>
    </source>
</evidence>
<dbReference type="InterPro" id="IPR001753">
    <property type="entry name" value="Enoyl-CoA_hydra/iso"/>
</dbReference>
<comment type="catalytic activity">
    <reaction evidence="9">
        <text>(3E,5Z)-octadienoyl-CoA = (2E,4E)-octadienoyl-CoA</text>
        <dbReference type="Rhea" id="RHEA:45244"/>
        <dbReference type="ChEBI" id="CHEBI:62243"/>
        <dbReference type="ChEBI" id="CHEBI:85108"/>
    </reaction>
</comment>
<dbReference type="GO" id="GO:0005777">
    <property type="term" value="C:peroxisome"/>
    <property type="evidence" value="ECO:0007669"/>
    <property type="project" value="UniProtKB-SubCell"/>
</dbReference>
<dbReference type="InterPro" id="IPR029045">
    <property type="entry name" value="ClpP/crotonase-like_dom_sf"/>
</dbReference>
<dbReference type="PANTHER" id="PTHR43149">
    <property type="entry name" value="ENOYL-COA HYDRATASE"/>
    <property type="match status" value="1"/>
</dbReference>
<dbReference type="FunFam" id="1.10.12.10:FF:000004">
    <property type="entry name" value="Delta3,5-delta2,4-dienoyl-CoA isomerase"/>
    <property type="match status" value="1"/>
</dbReference>
<evidence type="ECO:0000313" key="13">
    <source>
        <dbReference type="EMBL" id="CAF1319047.1"/>
    </source>
</evidence>
<gene>
    <name evidence="13" type="ORF">IZO911_LOCUS35040</name>
</gene>
<dbReference type="FunFam" id="3.90.226.10:FF:000024">
    <property type="entry name" value="Delta3,5-delta2,4-dienoyl-CoA isomerase"/>
    <property type="match status" value="1"/>
</dbReference>
<evidence type="ECO:0000256" key="1">
    <source>
        <dbReference type="ARBA" id="ARBA00004275"/>
    </source>
</evidence>
<organism evidence="13">
    <name type="scientific">Adineta steineri</name>
    <dbReference type="NCBI Taxonomy" id="433720"/>
    <lineage>
        <taxon>Eukaryota</taxon>
        <taxon>Metazoa</taxon>
        <taxon>Spiralia</taxon>
        <taxon>Gnathifera</taxon>
        <taxon>Rotifera</taxon>
        <taxon>Eurotatoria</taxon>
        <taxon>Bdelloidea</taxon>
        <taxon>Adinetida</taxon>
        <taxon>Adinetidae</taxon>
        <taxon>Adineta</taxon>
    </lineage>
</organism>
<evidence type="ECO:0000256" key="2">
    <source>
        <dbReference type="ARBA" id="ARBA00005005"/>
    </source>
</evidence>
<proteinExistence type="inferred from homology"/>
<comment type="subcellular location">
    <subcellularLocation>
        <location evidence="1">Peroxisome</location>
    </subcellularLocation>
</comment>
<comment type="caution">
    <text evidence="13">The sequence shown here is derived from an EMBL/GenBank/DDBJ whole genome shotgun (WGS) entry which is preliminary data.</text>
</comment>
<keyword evidence="8" id="KW-0413">Isomerase</keyword>